<accession>A0A4C1XLI2</accession>
<feature type="region of interest" description="Disordered" evidence="1">
    <location>
        <begin position="51"/>
        <end position="75"/>
    </location>
</feature>
<name>A0A4C1XLI2_EUMVA</name>
<evidence type="ECO:0000256" key="1">
    <source>
        <dbReference type="SAM" id="MobiDB-lite"/>
    </source>
</evidence>
<keyword evidence="3" id="KW-1185">Reference proteome</keyword>
<comment type="caution">
    <text evidence="2">The sequence shown here is derived from an EMBL/GenBank/DDBJ whole genome shotgun (WGS) entry which is preliminary data.</text>
</comment>
<gene>
    <name evidence="2" type="ORF">EVAR_59708_1</name>
</gene>
<evidence type="ECO:0000313" key="2">
    <source>
        <dbReference type="EMBL" id="GBP63149.1"/>
    </source>
</evidence>
<organism evidence="2 3">
    <name type="scientific">Eumeta variegata</name>
    <name type="common">Bagworm moth</name>
    <name type="synonym">Eumeta japonica</name>
    <dbReference type="NCBI Taxonomy" id="151549"/>
    <lineage>
        <taxon>Eukaryota</taxon>
        <taxon>Metazoa</taxon>
        <taxon>Ecdysozoa</taxon>
        <taxon>Arthropoda</taxon>
        <taxon>Hexapoda</taxon>
        <taxon>Insecta</taxon>
        <taxon>Pterygota</taxon>
        <taxon>Neoptera</taxon>
        <taxon>Endopterygota</taxon>
        <taxon>Lepidoptera</taxon>
        <taxon>Glossata</taxon>
        <taxon>Ditrysia</taxon>
        <taxon>Tineoidea</taxon>
        <taxon>Psychidae</taxon>
        <taxon>Oiketicinae</taxon>
        <taxon>Eumeta</taxon>
    </lineage>
</organism>
<proteinExistence type="predicted"/>
<evidence type="ECO:0000313" key="3">
    <source>
        <dbReference type="Proteomes" id="UP000299102"/>
    </source>
</evidence>
<sequence length="89" mass="10171">MFPGDVIDRARRMGGIVLGVSEQRNLRLIWAANNRRKNKIQWAAERGGPGLLRAARRRTNEHVPSKSRRSMPQQLQRVTIVPCRSLGKE</sequence>
<protein>
    <submittedName>
        <fullName evidence="2">Uncharacterized protein</fullName>
    </submittedName>
</protein>
<dbReference type="AlphaFoldDB" id="A0A4C1XLI2"/>
<dbReference type="EMBL" id="BGZK01000861">
    <property type="protein sequence ID" value="GBP63149.1"/>
    <property type="molecule type" value="Genomic_DNA"/>
</dbReference>
<dbReference type="Proteomes" id="UP000299102">
    <property type="component" value="Unassembled WGS sequence"/>
</dbReference>
<reference evidence="2 3" key="1">
    <citation type="journal article" date="2019" name="Commun. Biol.">
        <title>The bagworm genome reveals a unique fibroin gene that provides high tensile strength.</title>
        <authorList>
            <person name="Kono N."/>
            <person name="Nakamura H."/>
            <person name="Ohtoshi R."/>
            <person name="Tomita M."/>
            <person name="Numata K."/>
            <person name="Arakawa K."/>
        </authorList>
    </citation>
    <scope>NUCLEOTIDE SEQUENCE [LARGE SCALE GENOMIC DNA]</scope>
</reference>